<dbReference type="HOGENOM" id="CLU_1602114_0_0_1"/>
<name>H2ZHG7_CIOSA</name>
<dbReference type="InParanoid" id="H2ZHG7"/>
<keyword evidence="1" id="KW-1133">Transmembrane helix</keyword>
<reference evidence="3" key="1">
    <citation type="submission" date="2003-08" db="EMBL/GenBank/DDBJ databases">
        <authorList>
            <person name="Birren B."/>
            <person name="Nusbaum C."/>
            <person name="Abebe A."/>
            <person name="Abouelleil A."/>
            <person name="Adekoya E."/>
            <person name="Ait-zahra M."/>
            <person name="Allen N."/>
            <person name="Allen T."/>
            <person name="An P."/>
            <person name="Anderson M."/>
            <person name="Anderson S."/>
            <person name="Arachchi H."/>
            <person name="Armbruster J."/>
            <person name="Bachantsang P."/>
            <person name="Baldwin J."/>
            <person name="Barry A."/>
            <person name="Bayul T."/>
            <person name="Blitshsteyn B."/>
            <person name="Bloom T."/>
            <person name="Blye J."/>
            <person name="Boguslavskiy L."/>
            <person name="Borowsky M."/>
            <person name="Boukhgalter B."/>
            <person name="Brunache A."/>
            <person name="Butler J."/>
            <person name="Calixte N."/>
            <person name="Calvo S."/>
            <person name="Camarata J."/>
            <person name="Campo K."/>
            <person name="Chang J."/>
            <person name="Cheshatsang Y."/>
            <person name="Citroen M."/>
            <person name="Collymore A."/>
            <person name="Considine T."/>
            <person name="Cook A."/>
            <person name="Cooke P."/>
            <person name="Corum B."/>
            <person name="Cuomo C."/>
            <person name="David R."/>
            <person name="Dawoe T."/>
            <person name="Degray S."/>
            <person name="Dodge S."/>
            <person name="Dooley K."/>
            <person name="Dorje P."/>
            <person name="Dorjee K."/>
            <person name="Dorris L."/>
            <person name="Duffey N."/>
            <person name="Dupes A."/>
            <person name="Elkins T."/>
            <person name="Engels R."/>
            <person name="Erickson J."/>
            <person name="Farina A."/>
            <person name="Faro S."/>
            <person name="Ferreira P."/>
            <person name="Fischer H."/>
            <person name="Fitzgerald M."/>
            <person name="Foley K."/>
            <person name="Gage D."/>
            <person name="Galagan J."/>
            <person name="Gearin G."/>
            <person name="Gnerre S."/>
            <person name="Gnirke A."/>
            <person name="Goyette A."/>
            <person name="Graham J."/>
            <person name="Grandbois E."/>
            <person name="Gyaltsen K."/>
            <person name="Hafez N."/>
            <person name="Hagopian D."/>
            <person name="Hagos B."/>
            <person name="Hall J."/>
            <person name="Hatcher B."/>
            <person name="Heller A."/>
            <person name="Higgins H."/>
            <person name="Honan T."/>
            <person name="Horn A."/>
            <person name="Houde N."/>
            <person name="Hughes L."/>
            <person name="Hulme W."/>
            <person name="Husby E."/>
            <person name="Iliev I."/>
            <person name="Jaffe D."/>
            <person name="Jones C."/>
            <person name="Kamal M."/>
            <person name="Kamat A."/>
            <person name="Kamvysselis M."/>
            <person name="Karlsson E."/>
            <person name="Kells C."/>
            <person name="Kieu A."/>
            <person name="Kisner P."/>
            <person name="Kodira C."/>
            <person name="Kulbokas E."/>
            <person name="Labutti K."/>
            <person name="Lama D."/>
            <person name="Landers T."/>
            <person name="Leger J."/>
            <person name="Levine S."/>
            <person name="Lewis D."/>
            <person name="Lewis T."/>
            <person name="Lindblad-toh K."/>
            <person name="Liu X."/>
            <person name="Lokyitsang T."/>
            <person name="Lokyitsang Y."/>
            <person name="Lucien O."/>
            <person name="Lui A."/>
            <person name="Ma L.J."/>
            <person name="Mabbitt R."/>
            <person name="Macdonald J."/>
            <person name="Maclean C."/>
            <person name="Major J."/>
            <person name="Manning J."/>
            <person name="Marabella R."/>
            <person name="Maru K."/>
            <person name="Matthews C."/>
            <person name="Mauceli E."/>
            <person name="Mccarthy M."/>
            <person name="Mcdonough S."/>
            <person name="Mcghee T."/>
            <person name="Meldrim J."/>
            <person name="Meneus L."/>
            <person name="Mesirov J."/>
            <person name="Mihalev A."/>
            <person name="Mihova T."/>
            <person name="Mikkelsen T."/>
            <person name="Mlenga V."/>
            <person name="Moru K."/>
            <person name="Mozes J."/>
            <person name="Mulrain L."/>
            <person name="Munson G."/>
            <person name="Naylor J."/>
            <person name="Newes C."/>
            <person name="Nguyen C."/>
            <person name="Nguyen N."/>
            <person name="Nguyen T."/>
            <person name="Nicol R."/>
            <person name="Nielsen C."/>
            <person name="Nizzari M."/>
            <person name="Norbu C."/>
            <person name="Norbu N."/>
            <person name="O'donnell P."/>
            <person name="Okoawo O."/>
            <person name="O'leary S."/>
            <person name="Omotosho B."/>
            <person name="O'neill K."/>
            <person name="Osman S."/>
            <person name="Parker S."/>
            <person name="Perrin D."/>
            <person name="Phunkhang P."/>
            <person name="Piqani B."/>
            <person name="Purcell S."/>
            <person name="Rachupka T."/>
            <person name="Ramasamy U."/>
            <person name="Rameau R."/>
            <person name="Ray V."/>
            <person name="Raymond C."/>
            <person name="Retta R."/>
            <person name="Richardson S."/>
            <person name="Rise C."/>
            <person name="Rodriguez J."/>
            <person name="Rogers J."/>
            <person name="Rogov P."/>
            <person name="Rutman M."/>
            <person name="Schupbach R."/>
            <person name="Seaman C."/>
            <person name="Settipalli S."/>
            <person name="Sharpe T."/>
            <person name="Sheridan J."/>
            <person name="Sherpa N."/>
            <person name="Shi J."/>
            <person name="Smirnov S."/>
            <person name="Smith C."/>
            <person name="Sougnez C."/>
            <person name="Spencer B."/>
            <person name="Stalker J."/>
            <person name="Stange-thomann N."/>
            <person name="Stavropoulos S."/>
            <person name="Stetson K."/>
            <person name="Stone C."/>
            <person name="Stone S."/>
            <person name="Stubbs M."/>
            <person name="Talamas J."/>
            <person name="Tchuinga P."/>
            <person name="Tenzing P."/>
            <person name="Tesfaye S."/>
            <person name="Theodore J."/>
            <person name="Thoulutsang Y."/>
            <person name="Topham K."/>
            <person name="Towey S."/>
            <person name="Tsamla T."/>
            <person name="Tsomo N."/>
            <person name="Vallee D."/>
            <person name="Vassiliev H."/>
            <person name="Venkataraman V."/>
            <person name="Vinson J."/>
            <person name="Vo A."/>
            <person name="Wade C."/>
            <person name="Wang S."/>
            <person name="Wangchuk T."/>
            <person name="Wangdi T."/>
            <person name="Whittaker C."/>
            <person name="Wilkinson J."/>
            <person name="Wu Y."/>
            <person name="Wyman D."/>
            <person name="Yadav S."/>
            <person name="Yang S."/>
            <person name="Yang X."/>
            <person name="Yeager S."/>
            <person name="Yee E."/>
            <person name="Young G."/>
            <person name="Zainoun J."/>
            <person name="Zembeck L."/>
            <person name="Zimmer A."/>
            <person name="Zody M."/>
            <person name="Lander E."/>
        </authorList>
    </citation>
    <scope>NUCLEOTIDE SEQUENCE [LARGE SCALE GENOMIC DNA]</scope>
</reference>
<keyword evidence="1" id="KW-0472">Membrane</keyword>
<keyword evidence="3" id="KW-1185">Reference proteome</keyword>
<proteinExistence type="predicted"/>
<reference evidence="2" key="2">
    <citation type="submission" date="2025-08" db="UniProtKB">
        <authorList>
            <consortium name="Ensembl"/>
        </authorList>
    </citation>
    <scope>IDENTIFICATION</scope>
</reference>
<evidence type="ECO:0000256" key="1">
    <source>
        <dbReference type="SAM" id="Phobius"/>
    </source>
</evidence>
<dbReference type="Ensembl" id="ENSCSAVT00000017216.1">
    <property type="protein sequence ID" value="ENSCSAVP00000017033.1"/>
    <property type="gene ID" value="ENSCSAVG00000010022.1"/>
</dbReference>
<dbReference type="AlphaFoldDB" id="H2ZHG7"/>
<accession>H2ZHG7</accession>
<keyword evidence="1" id="KW-0812">Transmembrane</keyword>
<organism evidence="2 3">
    <name type="scientific">Ciona savignyi</name>
    <name type="common">Pacific transparent sea squirt</name>
    <dbReference type="NCBI Taxonomy" id="51511"/>
    <lineage>
        <taxon>Eukaryota</taxon>
        <taxon>Metazoa</taxon>
        <taxon>Chordata</taxon>
        <taxon>Tunicata</taxon>
        <taxon>Ascidiacea</taxon>
        <taxon>Phlebobranchia</taxon>
        <taxon>Cionidae</taxon>
        <taxon>Ciona</taxon>
    </lineage>
</organism>
<dbReference type="Proteomes" id="UP000007875">
    <property type="component" value="Unassembled WGS sequence"/>
</dbReference>
<reference evidence="2" key="3">
    <citation type="submission" date="2025-09" db="UniProtKB">
        <authorList>
            <consortium name="Ensembl"/>
        </authorList>
    </citation>
    <scope>IDENTIFICATION</scope>
</reference>
<feature type="transmembrane region" description="Helical" evidence="1">
    <location>
        <begin position="94"/>
        <end position="115"/>
    </location>
</feature>
<evidence type="ECO:0000313" key="2">
    <source>
        <dbReference type="Ensembl" id="ENSCSAVP00000017033.1"/>
    </source>
</evidence>
<protein>
    <submittedName>
        <fullName evidence="2">Uncharacterized protein</fullName>
    </submittedName>
</protein>
<dbReference type="GeneTree" id="ENSGT00390000015955"/>
<evidence type="ECO:0000313" key="3">
    <source>
        <dbReference type="Proteomes" id="UP000007875"/>
    </source>
</evidence>
<sequence>MKVMNENADRLNYLAESPTVEGKWASFMSKDGRPSSAAKNSFSAFSPARGDGGKFQILDDDDTDITSYDIPAMEFRGSLKTPEYNPGPSCFCIAFRYIAIVLLCFTVGIAVGYLAGYHQMVCYQVTEKPPVVTSIRNILDNTTSATKIQKETLTTTIGLPGGNNFL</sequence>